<dbReference type="AlphaFoldDB" id="A0A1F5A6P3"/>
<accession>A0A1F5A6P3</accession>
<dbReference type="InterPro" id="IPR036390">
    <property type="entry name" value="WH_DNA-bd_sf"/>
</dbReference>
<evidence type="ECO:0000256" key="1">
    <source>
        <dbReference type="ARBA" id="ARBA00022490"/>
    </source>
</evidence>
<dbReference type="EMBL" id="MEYH01000090">
    <property type="protein sequence ID" value="OGD14239.1"/>
    <property type="molecule type" value="Genomic_DNA"/>
</dbReference>
<proteinExistence type="predicted"/>
<reference evidence="5 6" key="1">
    <citation type="journal article" date="2016" name="Nat. Commun.">
        <title>Thousands of microbial genomes shed light on interconnected biogeochemical processes in an aquifer system.</title>
        <authorList>
            <person name="Anantharaman K."/>
            <person name="Brown C.T."/>
            <person name="Hug L.A."/>
            <person name="Sharon I."/>
            <person name="Castelle C.J."/>
            <person name="Probst A.J."/>
            <person name="Thomas B.C."/>
            <person name="Singh A."/>
            <person name="Wilkins M.J."/>
            <person name="Karaoz U."/>
            <person name="Brodie E.L."/>
            <person name="Williams K.H."/>
            <person name="Hubbard S.S."/>
            <person name="Banfield J.F."/>
        </authorList>
    </citation>
    <scope>NUCLEOTIDE SEQUENCE [LARGE SCALE GENOMIC DNA]</scope>
</reference>
<keyword evidence="3" id="KW-0159">Chromosome partition</keyword>
<dbReference type="PANTHER" id="PTHR34298">
    <property type="entry name" value="SEGREGATION AND CONDENSATION PROTEIN B"/>
    <property type="match status" value="1"/>
</dbReference>
<evidence type="ECO:0000256" key="4">
    <source>
        <dbReference type="ARBA" id="ARBA00023306"/>
    </source>
</evidence>
<keyword evidence="2" id="KW-0132">Cell division</keyword>
<gene>
    <name evidence="5" type="ORF">A2V47_04825</name>
</gene>
<dbReference type="SUPFAM" id="SSF46785">
    <property type="entry name" value="Winged helix' DNA-binding domain"/>
    <property type="match status" value="2"/>
</dbReference>
<dbReference type="InterPro" id="IPR036388">
    <property type="entry name" value="WH-like_DNA-bd_sf"/>
</dbReference>
<dbReference type="Pfam" id="PF04079">
    <property type="entry name" value="SMC_ScpB"/>
    <property type="match status" value="1"/>
</dbReference>
<sequence length="165" mass="19043">MIECLLLVYNNPLTLDKIKEITDLEKRKSRLIINELISKYDDDSRPFKIYEIAGGYKLGTKPQYSIWVKKILENKRKHQISKASLETLAIIAYNQPVTRLEIEKIRGVSCSGVLFNLLKHKFVKISGRKKVPGNPLLYKVTDFFLIHFGLKKINDLPKLSEIGIK</sequence>
<dbReference type="InterPro" id="IPR005234">
    <property type="entry name" value="ScpB_csome_segregation"/>
</dbReference>
<dbReference type="GO" id="GO:0051301">
    <property type="term" value="P:cell division"/>
    <property type="evidence" value="ECO:0007669"/>
    <property type="project" value="UniProtKB-KW"/>
</dbReference>
<dbReference type="Proteomes" id="UP000177701">
    <property type="component" value="Unassembled WGS sequence"/>
</dbReference>
<name>A0A1F5A6P3_9BACT</name>
<protein>
    <submittedName>
        <fullName evidence="5">SMC-Scp complex subunit ScpB</fullName>
    </submittedName>
</protein>
<evidence type="ECO:0000256" key="3">
    <source>
        <dbReference type="ARBA" id="ARBA00022829"/>
    </source>
</evidence>
<organism evidence="5 6">
    <name type="scientific">Candidatus Sediminicultor quintus</name>
    <dbReference type="NCBI Taxonomy" id="1797291"/>
    <lineage>
        <taxon>Bacteria</taxon>
        <taxon>Pseudomonadati</taxon>
        <taxon>Atribacterota</taxon>
        <taxon>Candidatus Phoenicimicrobiia</taxon>
        <taxon>Candidatus Pheonicimicrobiales</taxon>
        <taxon>Candidatus Phoenicimicrobiaceae</taxon>
        <taxon>Candidatus Sediminicultor</taxon>
    </lineage>
</organism>
<dbReference type="NCBIfam" id="TIGR00281">
    <property type="entry name" value="SMC-Scp complex subunit ScpB"/>
    <property type="match status" value="1"/>
</dbReference>
<dbReference type="GO" id="GO:0051304">
    <property type="term" value="P:chromosome separation"/>
    <property type="evidence" value="ECO:0007669"/>
    <property type="project" value="InterPro"/>
</dbReference>
<keyword evidence="1" id="KW-0963">Cytoplasm</keyword>
<dbReference type="Gene3D" id="1.10.10.10">
    <property type="entry name" value="Winged helix-like DNA-binding domain superfamily/Winged helix DNA-binding domain"/>
    <property type="match status" value="2"/>
</dbReference>
<evidence type="ECO:0000313" key="6">
    <source>
        <dbReference type="Proteomes" id="UP000177701"/>
    </source>
</evidence>
<dbReference type="PANTHER" id="PTHR34298:SF2">
    <property type="entry name" value="SEGREGATION AND CONDENSATION PROTEIN B"/>
    <property type="match status" value="1"/>
</dbReference>
<dbReference type="STRING" id="1797291.A2V47_04825"/>
<keyword evidence="4" id="KW-0131">Cell cycle</keyword>
<evidence type="ECO:0000313" key="5">
    <source>
        <dbReference type="EMBL" id="OGD14239.1"/>
    </source>
</evidence>
<dbReference type="PIRSF" id="PIRSF019345">
    <property type="entry name" value="ScpB"/>
    <property type="match status" value="1"/>
</dbReference>
<evidence type="ECO:0000256" key="2">
    <source>
        <dbReference type="ARBA" id="ARBA00022618"/>
    </source>
</evidence>
<comment type="caution">
    <text evidence="5">The sequence shown here is derived from an EMBL/GenBank/DDBJ whole genome shotgun (WGS) entry which is preliminary data.</text>
</comment>